<dbReference type="KEGG" id="cgv:CGLAU_04215"/>
<keyword evidence="2" id="KW-1185">Reference proteome</keyword>
<proteinExistence type="predicted"/>
<accession>A0A1Q2HVE1</accession>
<organism evidence="1 2">
    <name type="scientific">Corynebacterium glaucum</name>
    <dbReference type="NCBI Taxonomy" id="187491"/>
    <lineage>
        <taxon>Bacteria</taxon>
        <taxon>Bacillati</taxon>
        <taxon>Actinomycetota</taxon>
        <taxon>Actinomycetes</taxon>
        <taxon>Mycobacteriales</taxon>
        <taxon>Corynebacteriaceae</taxon>
        <taxon>Corynebacterium</taxon>
    </lineage>
</organism>
<dbReference type="RefSeq" id="WP_095659604.1">
    <property type="nucleotide sequence ID" value="NZ_BAAAKB010000006.1"/>
</dbReference>
<dbReference type="Proteomes" id="UP000217209">
    <property type="component" value="Chromosome"/>
</dbReference>
<reference evidence="1 2" key="1">
    <citation type="submission" date="2016-12" db="EMBL/GenBank/DDBJ databases">
        <authorList>
            <person name="Song W.-J."/>
            <person name="Kurnit D.M."/>
        </authorList>
    </citation>
    <scope>NUCLEOTIDE SEQUENCE [LARGE SCALE GENOMIC DNA]</scope>
    <source>
        <strain evidence="1 2">DSM 30827</strain>
    </source>
</reference>
<evidence type="ECO:0000313" key="2">
    <source>
        <dbReference type="Proteomes" id="UP000217209"/>
    </source>
</evidence>
<gene>
    <name evidence="1" type="ORF">CGLAU_04215</name>
</gene>
<name>A0A1Q2HVE1_9CORY</name>
<dbReference type="EMBL" id="CP019688">
    <property type="protein sequence ID" value="AQQ14819.1"/>
    <property type="molecule type" value="Genomic_DNA"/>
</dbReference>
<protein>
    <submittedName>
        <fullName evidence="1">Uncharacterized protein</fullName>
    </submittedName>
</protein>
<evidence type="ECO:0000313" key="1">
    <source>
        <dbReference type="EMBL" id="AQQ14819.1"/>
    </source>
</evidence>
<dbReference type="AlphaFoldDB" id="A0A1Q2HVE1"/>
<sequence length="71" mass="7429">MARTITIDLDTMEMTSTAETLGNSETLTAGIGMILTSLKHTAASEGWDEANRIGGEVCALIGQLVDEAQSS</sequence>